<evidence type="ECO:0000256" key="1">
    <source>
        <dbReference type="ARBA" id="ARBA00009085"/>
    </source>
</evidence>
<dbReference type="FunFam" id="3.90.70.10:FF:000078">
    <property type="entry name" value="Ubiquitin carboxyl-terminal hydrolase 23"/>
    <property type="match status" value="1"/>
</dbReference>
<evidence type="ECO:0000256" key="3">
    <source>
        <dbReference type="SAM" id="MobiDB-lite"/>
    </source>
</evidence>
<dbReference type="GO" id="GO:0005634">
    <property type="term" value="C:nucleus"/>
    <property type="evidence" value="ECO:0007669"/>
    <property type="project" value="TreeGrafter"/>
</dbReference>
<feature type="domain" description="USP" evidence="4">
    <location>
        <begin position="134"/>
        <end position="438"/>
    </location>
</feature>
<dbReference type="EMBL" id="VAHF01000005">
    <property type="protein sequence ID" value="TXG60769.1"/>
    <property type="molecule type" value="Genomic_DNA"/>
</dbReference>
<dbReference type="CDD" id="cd02661">
    <property type="entry name" value="Peptidase_C19E"/>
    <property type="match status" value="1"/>
</dbReference>
<organism evidence="5 6">
    <name type="scientific">Acer yangbiense</name>
    <dbReference type="NCBI Taxonomy" id="1000413"/>
    <lineage>
        <taxon>Eukaryota</taxon>
        <taxon>Viridiplantae</taxon>
        <taxon>Streptophyta</taxon>
        <taxon>Embryophyta</taxon>
        <taxon>Tracheophyta</taxon>
        <taxon>Spermatophyta</taxon>
        <taxon>Magnoliopsida</taxon>
        <taxon>eudicotyledons</taxon>
        <taxon>Gunneridae</taxon>
        <taxon>Pentapetalae</taxon>
        <taxon>rosids</taxon>
        <taxon>malvids</taxon>
        <taxon>Sapindales</taxon>
        <taxon>Sapindaceae</taxon>
        <taxon>Hippocastanoideae</taxon>
        <taxon>Acereae</taxon>
        <taxon>Acer</taxon>
    </lineage>
</organism>
<dbReference type="PROSITE" id="PS00973">
    <property type="entry name" value="USP_2"/>
    <property type="match status" value="1"/>
</dbReference>
<dbReference type="OrthoDB" id="420187at2759"/>
<evidence type="ECO:0000259" key="4">
    <source>
        <dbReference type="PROSITE" id="PS50235"/>
    </source>
</evidence>
<dbReference type="AlphaFoldDB" id="A0A5C7HVK5"/>
<keyword evidence="2" id="KW-0378">Hydrolase</keyword>
<evidence type="ECO:0000313" key="6">
    <source>
        <dbReference type="Proteomes" id="UP000323000"/>
    </source>
</evidence>
<dbReference type="PROSITE" id="PS00972">
    <property type="entry name" value="USP_1"/>
    <property type="match status" value="1"/>
</dbReference>
<feature type="region of interest" description="Disordered" evidence="3">
    <location>
        <begin position="797"/>
        <end position="821"/>
    </location>
</feature>
<dbReference type="PANTHER" id="PTHR24006:SF663">
    <property type="entry name" value="UBIQUITIN CARBOXYL-TERMINAL HYDROLASE 23"/>
    <property type="match status" value="1"/>
</dbReference>
<dbReference type="InterPro" id="IPR001394">
    <property type="entry name" value="Peptidase_C19_UCH"/>
</dbReference>
<comment type="caution">
    <text evidence="5">The sequence shown here is derived from an EMBL/GenBank/DDBJ whole genome shotgun (WGS) entry which is preliminary data.</text>
</comment>
<keyword evidence="6" id="KW-1185">Reference proteome</keyword>
<keyword evidence="2" id="KW-0788">Thiol protease</keyword>
<dbReference type="SUPFAM" id="SSF54001">
    <property type="entry name" value="Cysteine proteinases"/>
    <property type="match status" value="1"/>
</dbReference>
<feature type="compositionally biased region" description="Polar residues" evidence="3">
    <location>
        <begin position="568"/>
        <end position="581"/>
    </location>
</feature>
<dbReference type="InterPro" id="IPR050164">
    <property type="entry name" value="Peptidase_C19"/>
</dbReference>
<dbReference type="GO" id="GO:0004843">
    <property type="term" value="F:cysteine-type deubiquitinase activity"/>
    <property type="evidence" value="ECO:0007669"/>
    <property type="project" value="UniProtKB-UniRule"/>
</dbReference>
<evidence type="ECO:0000256" key="2">
    <source>
        <dbReference type="RuleBase" id="RU366025"/>
    </source>
</evidence>
<dbReference type="InterPro" id="IPR038765">
    <property type="entry name" value="Papain-like_cys_pep_sf"/>
</dbReference>
<comment type="similarity">
    <text evidence="1 2">Belongs to the peptidase C19 family.</text>
</comment>
<feature type="compositionally biased region" description="Low complexity" evidence="3">
    <location>
        <begin position="800"/>
        <end position="820"/>
    </location>
</feature>
<dbReference type="GO" id="GO:0006508">
    <property type="term" value="P:proteolysis"/>
    <property type="evidence" value="ECO:0007669"/>
    <property type="project" value="UniProtKB-KW"/>
</dbReference>
<name>A0A5C7HVK5_9ROSI</name>
<feature type="region of interest" description="Disordered" evidence="3">
    <location>
        <begin position="548"/>
        <end position="581"/>
    </location>
</feature>
<dbReference type="Pfam" id="PF00443">
    <property type="entry name" value="UCH"/>
    <property type="match status" value="1"/>
</dbReference>
<sequence>MENLMTQVKIEAVGGGYSDSGVGSFSSFQRRIEFHPARKPFSGLSSGGGGGGDFKLETLNPGTSDPARTGSSTGRSGKKADGSELWDSGLDPELSFGITFRRITYRLIALAILSWAELIHKLTMRTALFDFQGAGLENLGNTCFLNSVLQCLTYTEPLAAYLQSGKHQNSCHIAGFCALCAIQKHVSRALQATGRIVAPKDLVLNLRCISRNFRISRQEDAHEYMVNLLESMHKCCLPSGVPSESPGAYEKSLVHKIFGGRLRSQVKCMQCSYCSNKFDPFLDLSLEIIKAESVYKALTNFTAAEMLDGGEKQYHCQRCKQKVRALKQLTVHKAPYVLTVHLKRFRAHDPGQKIDKKVQFGATIDMKPFVSGSYEGDLKYTLYGVLVHHGWSTHSGHYYCFVRTSSGMWYSLDDNRVVQVNERSVLEQKAYMLFYVRDRKNIAPKKPIDVVHKENLKANVIGNNTSSILSQQSKGHPQSCPTEKRLNGADLSATLRQKGAVNPGFSKETPVKEASSQPTNEWILVGRSISKKDPHIGLSSSTSVLKVPSETLSVPNPDQGESLRPSAPSMNSKGDTLNIGNTTTTAASISQSNGIGSSKNNSEVSLPILSHCNGSQNSSANKFVTKDISQKINPVSNGASSVTLPQDIGDTTLEGVSITAPSGESSDKTSESMHSMKSPNQPSCENIQVGDNSNNYVSGNSPNEKAGDNSQKMGPESVERSIPLMMTNKSLHIKDPDCAGQRKLKKKLHKCQIRNMYIGLKFFKASVVLRKKKKHKKSKLRTLDPQNLIAELLLDKDSISSDPGPSKSENSSSISLSSSHSMKKAAKGVARKTVKICNGNSLMNGINGELRDRVYQNGAVLATENRQETVEPSCSNDCKKDVLQEGMNKLTRGLEETTIACWDGIELHPQSLALNGTASVSIGYVPDEWDEEYDRGKRKKLRENKHSFGGSNPFQEIAAKKTQLKKAKLEHTISGNRPFRI</sequence>
<reference evidence="6" key="1">
    <citation type="journal article" date="2019" name="Gigascience">
        <title>De novo genome assembly of the endangered Acer yangbiense, a plant species with extremely small populations endemic to Yunnan Province, China.</title>
        <authorList>
            <person name="Yang J."/>
            <person name="Wariss H.M."/>
            <person name="Tao L."/>
            <person name="Zhang R."/>
            <person name="Yun Q."/>
            <person name="Hollingsworth P."/>
            <person name="Dao Z."/>
            <person name="Luo G."/>
            <person name="Guo H."/>
            <person name="Ma Y."/>
            <person name="Sun W."/>
        </authorList>
    </citation>
    <scope>NUCLEOTIDE SEQUENCE [LARGE SCALE GENOMIC DNA]</scope>
    <source>
        <strain evidence="6">cv. Malutang</strain>
    </source>
</reference>
<gene>
    <name evidence="5" type="ORF">EZV62_012132</name>
</gene>
<dbReference type="EC" id="3.4.19.12" evidence="2"/>
<protein>
    <recommendedName>
        <fullName evidence="2">Ubiquitin carboxyl-terminal hydrolase</fullName>
        <ecNumber evidence="2">3.4.19.12</ecNumber>
    </recommendedName>
</protein>
<keyword evidence="2" id="KW-0645">Protease</keyword>
<feature type="region of interest" description="Disordered" evidence="3">
    <location>
        <begin position="633"/>
        <end position="716"/>
    </location>
</feature>
<feature type="region of interest" description="Disordered" evidence="3">
    <location>
        <begin position="52"/>
        <end position="84"/>
    </location>
</feature>
<dbReference type="GO" id="GO:0016579">
    <property type="term" value="P:protein deubiquitination"/>
    <property type="evidence" value="ECO:0007669"/>
    <property type="project" value="InterPro"/>
</dbReference>
<feature type="compositionally biased region" description="Polar residues" evidence="3">
    <location>
        <begin position="633"/>
        <end position="644"/>
    </location>
</feature>
<dbReference type="InterPro" id="IPR028889">
    <property type="entry name" value="USP"/>
</dbReference>
<comment type="function">
    <text evidence="2">Recognizes and hydrolyzes the peptide bond at the C-terminal Gly of ubiquitin. Involved in the processing of poly-ubiquitin precursors as well as that of ubiquitinated proteins.</text>
</comment>
<dbReference type="GO" id="GO:0005829">
    <property type="term" value="C:cytosol"/>
    <property type="evidence" value="ECO:0007669"/>
    <property type="project" value="TreeGrafter"/>
</dbReference>
<dbReference type="Proteomes" id="UP000323000">
    <property type="component" value="Chromosome 5"/>
</dbReference>
<keyword evidence="2" id="KW-0833">Ubl conjugation pathway</keyword>
<dbReference type="PROSITE" id="PS50235">
    <property type="entry name" value="USP_3"/>
    <property type="match status" value="1"/>
</dbReference>
<feature type="compositionally biased region" description="Polar residues" evidence="3">
    <location>
        <begin position="672"/>
        <end position="712"/>
    </location>
</feature>
<dbReference type="InterPro" id="IPR018200">
    <property type="entry name" value="USP_CS"/>
</dbReference>
<dbReference type="PANTHER" id="PTHR24006">
    <property type="entry name" value="UBIQUITIN CARBOXYL-TERMINAL HYDROLASE"/>
    <property type="match status" value="1"/>
</dbReference>
<dbReference type="Gene3D" id="3.90.70.10">
    <property type="entry name" value="Cysteine proteinases"/>
    <property type="match status" value="1"/>
</dbReference>
<evidence type="ECO:0000313" key="5">
    <source>
        <dbReference type="EMBL" id="TXG60769.1"/>
    </source>
</evidence>
<proteinExistence type="inferred from homology"/>
<comment type="catalytic activity">
    <reaction evidence="2">
        <text>Thiol-dependent hydrolysis of ester, thioester, amide, peptide and isopeptide bonds formed by the C-terminal Gly of ubiquitin (a 76-residue protein attached to proteins as an intracellular targeting signal).</text>
        <dbReference type="EC" id="3.4.19.12"/>
    </reaction>
</comment>
<accession>A0A5C7HVK5</accession>